<keyword evidence="3" id="KW-1185">Reference proteome</keyword>
<sequence>MCILYLVCICGWLLPFVQVSAQSETVSALVQKYEIYQEQFAAIETAEDIEANGYERIEGQSFPVLLESFGEEEVTFLPIMHKEYHRLAVLITDSSGKVLYKTDQLETNYKYLEKLEQPTKALAAVSFQDLNHDGLTDIVLITNCENAAGEYAGEPYKVGDVLFQRDGGFYRDWRISDKINRFSMNKSADFIAAYVRDGNSTEILYTAATLKELLNNGFKIIEEQNYTRNFEKQGKLRVVPGVLRMAEYDIFMIYLVNEQGYIVWSFQPMADYDNLYALKGMTCRDMDGDGMKDIVVLARYSYSGPDGEFLIDTRCSIYYQRTDGFAEDTDFAETYQCTEEDTVGELVEIIRDYWGWPKEE</sequence>
<proteinExistence type="predicted"/>
<evidence type="ECO:0000256" key="1">
    <source>
        <dbReference type="SAM" id="SignalP"/>
    </source>
</evidence>
<dbReference type="SUPFAM" id="SSF69318">
    <property type="entry name" value="Integrin alpha N-terminal domain"/>
    <property type="match status" value="1"/>
</dbReference>
<keyword evidence="1" id="KW-0732">Signal</keyword>
<feature type="chain" id="PRO_5014452080" description="FG-GAP repeat protein" evidence="1">
    <location>
        <begin position="22"/>
        <end position="360"/>
    </location>
</feature>
<gene>
    <name evidence="2" type="ORF">AMURIS_03606</name>
</gene>
<evidence type="ECO:0000313" key="2">
    <source>
        <dbReference type="EMBL" id="SOY30872.1"/>
    </source>
</evidence>
<evidence type="ECO:0008006" key="4">
    <source>
        <dbReference type="Google" id="ProtNLM"/>
    </source>
</evidence>
<name>A0A2K4ZKE6_9FIRM</name>
<dbReference type="InterPro" id="IPR028994">
    <property type="entry name" value="Integrin_alpha_N"/>
</dbReference>
<dbReference type="AlphaFoldDB" id="A0A2K4ZKE6"/>
<feature type="signal peptide" evidence="1">
    <location>
        <begin position="1"/>
        <end position="21"/>
    </location>
</feature>
<accession>A0A2K4ZKE6</accession>
<dbReference type="EMBL" id="OFSM01000020">
    <property type="protein sequence ID" value="SOY30872.1"/>
    <property type="molecule type" value="Genomic_DNA"/>
</dbReference>
<reference evidence="2 3" key="1">
    <citation type="submission" date="2018-01" db="EMBL/GenBank/DDBJ databases">
        <authorList>
            <person name="Gaut B.S."/>
            <person name="Morton B.R."/>
            <person name="Clegg M.T."/>
            <person name="Duvall M.R."/>
        </authorList>
    </citation>
    <scope>NUCLEOTIDE SEQUENCE [LARGE SCALE GENOMIC DNA]</scope>
    <source>
        <strain evidence="2">GP69</strain>
    </source>
</reference>
<organism evidence="2 3">
    <name type="scientific">Acetatifactor muris</name>
    <dbReference type="NCBI Taxonomy" id="879566"/>
    <lineage>
        <taxon>Bacteria</taxon>
        <taxon>Bacillati</taxon>
        <taxon>Bacillota</taxon>
        <taxon>Clostridia</taxon>
        <taxon>Lachnospirales</taxon>
        <taxon>Lachnospiraceae</taxon>
        <taxon>Acetatifactor</taxon>
    </lineage>
</organism>
<dbReference type="Proteomes" id="UP000236311">
    <property type="component" value="Unassembled WGS sequence"/>
</dbReference>
<evidence type="ECO:0000313" key="3">
    <source>
        <dbReference type="Proteomes" id="UP000236311"/>
    </source>
</evidence>
<protein>
    <recommendedName>
        <fullName evidence="4">FG-GAP repeat protein</fullName>
    </recommendedName>
</protein>